<dbReference type="InterPro" id="IPR040079">
    <property type="entry name" value="Glutathione_S-Trfase"/>
</dbReference>
<accession>A0A5K1JWD9</accession>
<dbReference type="GO" id="GO:0005737">
    <property type="term" value="C:cytoplasm"/>
    <property type="evidence" value="ECO:0007669"/>
    <property type="project" value="TreeGrafter"/>
</dbReference>
<proteinExistence type="predicted"/>
<dbReference type="Gene3D" id="3.40.30.10">
    <property type="entry name" value="Glutaredoxin"/>
    <property type="match status" value="1"/>
</dbReference>
<dbReference type="AlphaFoldDB" id="A0A5K1JWD9"/>
<dbReference type="CDD" id="cd00570">
    <property type="entry name" value="GST_N_family"/>
    <property type="match status" value="1"/>
</dbReference>
<gene>
    <name evidence="2" type="primary">E3Q2L6</name>
</gene>
<dbReference type="SUPFAM" id="SSF52833">
    <property type="entry name" value="Thioredoxin-like"/>
    <property type="match status" value="1"/>
</dbReference>
<evidence type="ECO:0000259" key="1">
    <source>
        <dbReference type="PROSITE" id="PS50404"/>
    </source>
</evidence>
<dbReference type="EMBL" id="LR725590">
    <property type="protein sequence ID" value="VWO96380.1"/>
    <property type="molecule type" value="Genomic_DNA"/>
</dbReference>
<dbReference type="SUPFAM" id="SSF47616">
    <property type="entry name" value="GST C-terminal domain-like"/>
    <property type="match status" value="1"/>
</dbReference>
<name>A0A5K1JWD9_9APHY</name>
<protein>
    <submittedName>
        <fullName evidence="2">GlcNAc-PI de-N-acetylase</fullName>
    </submittedName>
</protein>
<dbReference type="PANTHER" id="PTHR43968">
    <property type="match status" value="1"/>
</dbReference>
<dbReference type="SFLD" id="SFLDS00019">
    <property type="entry name" value="Glutathione_Transferase_(cytos"/>
    <property type="match status" value="1"/>
</dbReference>
<organism evidence="2">
    <name type="scientific">Ganoderma boninense</name>
    <dbReference type="NCBI Taxonomy" id="34458"/>
    <lineage>
        <taxon>Eukaryota</taxon>
        <taxon>Fungi</taxon>
        <taxon>Dikarya</taxon>
        <taxon>Basidiomycota</taxon>
        <taxon>Agaricomycotina</taxon>
        <taxon>Agaricomycetes</taxon>
        <taxon>Polyporales</taxon>
        <taxon>Polyporaceae</taxon>
        <taxon>Ganoderma</taxon>
    </lineage>
</organism>
<evidence type="ECO:0000313" key="2">
    <source>
        <dbReference type="EMBL" id="VWO96380.1"/>
    </source>
</evidence>
<dbReference type="InterPro" id="IPR004045">
    <property type="entry name" value="Glutathione_S-Trfase_N"/>
</dbReference>
<sequence>MSDTTTKRITLYAAVVSPLYLHLLPRTPSSDHKQDSPFPHRVRLALEEAKATYDVIWIDLVDKPEWYEKKVYPGEGRVPYLVYGGPALSADEAPSGDAVGLPDSLVILEFLADLFPAARLLPVDPVRRAQARLFAAHFVEKTLLPAWFPSVFMGAPTDGLFAVLDELQRRLDAEPEGGFLFGEWSVADAAVLPILLRMEHIWRLKPFTLREGEADRALETWNSPRFARLRQYVEDNKKRESVAKTWDEARLAADVERNFARRIDRFKRTGVINSDLRLPVPAGQE</sequence>
<dbReference type="PROSITE" id="PS50404">
    <property type="entry name" value="GST_NTER"/>
    <property type="match status" value="1"/>
</dbReference>
<dbReference type="Gene3D" id="1.20.1050.10">
    <property type="match status" value="1"/>
</dbReference>
<reference evidence="2" key="1">
    <citation type="submission" date="2019-10" db="EMBL/GenBank/DDBJ databases">
        <authorList>
            <person name="Nor Muhammad N."/>
        </authorList>
    </citation>
    <scope>NUCLEOTIDE SEQUENCE</scope>
</reference>
<dbReference type="InterPro" id="IPR050983">
    <property type="entry name" value="GST_Omega/HSP26"/>
</dbReference>
<feature type="domain" description="GST N-terminal" evidence="1">
    <location>
        <begin position="26"/>
        <end position="119"/>
    </location>
</feature>
<dbReference type="PANTHER" id="PTHR43968:SF6">
    <property type="entry name" value="GLUTATHIONE S-TRANSFERASE OMEGA"/>
    <property type="match status" value="1"/>
</dbReference>
<dbReference type="SFLD" id="SFLDG00358">
    <property type="entry name" value="Main_(cytGST)"/>
    <property type="match status" value="1"/>
</dbReference>
<dbReference type="InterPro" id="IPR036249">
    <property type="entry name" value="Thioredoxin-like_sf"/>
</dbReference>
<dbReference type="InterPro" id="IPR036282">
    <property type="entry name" value="Glutathione-S-Trfase_C_sf"/>
</dbReference>
<dbReference type="Pfam" id="PF13410">
    <property type="entry name" value="GST_C_2"/>
    <property type="match status" value="1"/>
</dbReference>
<dbReference type="Pfam" id="PF13409">
    <property type="entry name" value="GST_N_2"/>
    <property type="match status" value="1"/>
</dbReference>